<dbReference type="Gene3D" id="3.40.50.150">
    <property type="entry name" value="Vaccinia Virus protein VP39"/>
    <property type="match status" value="2"/>
</dbReference>
<dbReference type="InterPro" id="IPR017237">
    <property type="entry name" value="RLMG"/>
</dbReference>
<dbReference type="OrthoDB" id="29650at2"/>
<evidence type="ECO:0000256" key="3">
    <source>
        <dbReference type="ARBA" id="ARBA00022603"/>
    </source>
</evidence>
<organism evidence="9 10">
    <name type="scientific">Vibrio viridaestus</name>
    <dbReference type="NCBI Taxonomy" id="2487322"/>
    <lineage>
        <taxon>Bacteria</taxon>
        <taxon>Pseudomonadati</taxon>
        <taxon>Pseudomonadota</taxon>
        <taxon>Gammaproteobacteria</taxon>
        <taxon>Vibrionales</taxon>
        <taxon>Vibrionaceae</taxon>
        <taxon>Vibrio</taxon>
    </lineage>
</organism>
<protein>
    <recommendedName>
        <fullName evidence="6">Ribosomal RNA large subunit methyltransferase G</fullName>
        <ecNumber evidence="6">2.1.1.174</ecNumber>
    </recommendedName>
    <alternativeName>
        <fullName evidence="6">23S rRNA m2G1835 methyltransferase</fullName>
    </alternativeName>
    <alternativeName>
        <fullName evidence="6">rRNA (guanine-N(2)-)-methyltransferase RlmG</fullName>
    </alternativeName>
</protein>
<evidence type="ECO:0000313" key="10">
    <source>
        <dbReference type="Proteomes" id="UP000281112"/>
    </source>
</evidence>
<dbReference type="GO" id="GO:0005737">
    <property type="term" value="C:cytoplasm"/>
    <property type="evidence" value="ECO:0007669"/>
    <property type="project" value="UniProtKB-SubCell"/>
</dbReference>
<dbReference type="EC" id="2.1.1.174" evidence="6"/>
<evidence type="ECO:0000256" key="4">
    <source>
        <dbReference type="ARBA" id="ARBA00022679"/>
    </source>
</evidence>
<dbReference type="InterPro" id="IPR029063">
    <property type="entry name" value="SAM-dependent_MTases_sf"/>
</dbReference>
<dbReference type="Pfam" id="PF05175">
    <property type="entry name" value="MTS"/>
    <property type="match status" value="1"/>
</dbReference>
<evidence type="ECO:0000313" key="9">
    <source>
        <dbReference type="EMBL" id="RQW63906.1"/>
    </source>
</evidence>
<feature type="domain" description="RlmG N-terminal" evidence="8">
    <location>
        <begin position="4"/>
        <end position="180"/>
    </location>
</feature>
<keyword evidence="1 6" id="KW-0963">Cytoplasm</keyword>
<dbReference type="InterPro" id="IPR046977">
    <property type="entry name" value="RsmC/RlmG"/>
</dbReference>
<comment type="subcellular location">
    <subcellularLocation>
        <location evidence="6">Cytoplasm</location>
    </subcellularLocation>
</comment>
<feature type="domain" description="Methyltransferase small" evidence="7">
    <location>
        <begin position="200"/>
        <end position="374"/>
    </location>
</feature>
<proteinExistence type="inferred from homology"/>
<keyword evidence="10" id="KW-1185">Reference proteome</keyword>
<keyword evidence="3 6" id="KW-0489">Methyltransferase</keyword>
<dbReference type="EMBL" id="RJVQ01000002">
    <property type="protein sequence ID" value="RQW63906.1"/>
    <property type="molecule type" value="Genomic_DNA"/>
</dbReference>
<comment type="caution">
    <text evidence="9">The sequence shown here is derived from an EMBL/GenBank/DDBJ whole genome shotgun (WGS) entry which is preliminary data.</text>
</comment>
<dbReference type="InterPro" id="IPR007848">
    <property type="entry name" value="Small_mtfrase_dom"/>
</dbReference>
<keyword evidence="4 6" id="KW-0808">Transferase</keyword>
<evidence type="ECO:0000256" key="1">
    <source>
        <dbReference type="ARBA" id="ARBA00022490"/>
    </source>
</evidence>
<reference evidence="9 10" key="1">
    <citation type="submission" date="2018-11" db="EMBL/GenBank/DDBJ databases">
        <title>Vibrio LJC006 sp. nov., isolated from seawater during the bloom of the enteromorpha.</title>
        <authorList>
            <person name="Liang J."/>
        </authorList>
    </citation>
    <scope>NUCLEOTIDE SEQUENCE [LARGE SCALE GENOMIC DNA]</scope>
    <source>
        <strain evidence="9 10">LJC006</strain>
    </source>
</reference>
<evidence type="ECO:0000256" key="2">
    <source>
        <dbReference type="ARBA" id="ARBA00022552"/>
    </source>
</evidence>
<comment type="catalytic activity">
    <reaction evidence="6">
        <text>guanosine(1835) in 23S rRNA + S-adenosyl-L-methionine = N(2)-methylguanosine(1835) in 23S rRNA + S-adenosyl-L-homocysteine + H(+)</text>
        <dbReference type="Rhea" id="RHEA:42744"/>
        <dbReference type="Rhea" id="RHEA-COMP:10217"/>
        <dbReference type="Rhea" id="RHEA-COMP:10218"/>
        <dbReference type="ChEBI" id="CHEBI:15378"/>
        <dbReference type="ChEBI" id="CHEBI:57856"/>
        <dbReference type="ChEBI" id="CHEBI:59789"/>
        <dbReference type="ChEBI" id="CHEBI:74269"/>
        <dbReference type="ChEBI" id="CHEBI:74481"/>
        <dbReference type="EC" id="2.1.1.174"/>
    </reaction>
</comment>
<evidence type="ECO:0000259" key="7">
    <source>
        <dbReference type="Pfam" id="PF05175"/>
    </source>
</evidence>
<keyword evidence="2 6" id="KW-0698">rRNA processing</keyword>
<dbReference type="CDD" id="cd02440">
    <property type="entry name" value="AdoMet_MTases"/>
    <property type="match status" value="1"/>
</dbReference>
<dbReference type="Pfam" id="PF26049">
    <property type="entry name" value="RLMG_N"/>
    <property type="match status" value="1"/>
</dbReference>
<dbReference type="InterPro" id="IPR058679">
    <property type="entry name" value="RlmG_N"/>
</dbReference>
<accession>A0A3N9U708</accession>
<comment type="function">
    <text evidence="6">Specifically methylates the guanine in position 1835 (m2G1835) of 23S rRNA.</text>
</comment>
<dbReference type="PROSITE" id="PS00092">
    <property type="entry name" value="N6_MTASE"/>
    <property type="match status" value="1"/>
</dbReference>
<comment type="similarity">
    <text evidence="6">Belongs to the methyltransferase superfamily. RlmG family.</text>
</comment>
<evidence type="ECO:0000256" key="5">
    <source>
        <dbReference type="ARBA" id="ARBA00022691"/>
    </source>
</evidence>
<dbReference type="AlphaFoldDB" id="A0A3N9U708"/>
<keyword evidence="5 6" id="KW-0949">S-adenosyl-L-methionine</keyword>
<name>A0A3N9U708_9VIBR</name>
<dbReference type="PANTHER" id="PTHR47816:SF5">
    <property type="entry name" value="RIBOSOMAL RNA LARGE SUBUNIT METHYLTRANSFERASE G"/>
    <property type="match status" value="1"/>
</dbReference>
<evidence type="ECO:0000259" key="8">
    <source>
        <dbReference type="Pfam" id="PF26049"/>
    </source>
</evidence>
<dbReference type="InterPro" id="IPR002052">
    <property type="entry name" value="DNA_methylase_N6_adenine_CS"/>
</dbReference>
<dbReference type="PIRSF" id="PIRSF037565">
    <property type="entry name" value="RRNA_m2G_Mtase_RsmD_prd"/>
    <property type="match status" value="1"/>
</dbReference>
<gene>
    <name evidence="6" type="primary">rlmG</name>
    <name evidence="9" type="ORF">EES38_04680</name>
</gene>
<dbReference type="PANTHER" id="PTHR47816">
    <property type="entry name" value="RIBOSOMAL RNA SMALL SUBUNIT METHYLTRANSFERASE C"/>
    <property type="match status" value="1"/>
</dbReference>
<dbReference type="GO" id="GO:0052916">
    <property type="term" value="F:23S rRNA (guanine(1835)-N(2))-methyltransferase activity"/>
    <property type="evidence" value="ECO:0007669"/>
    <property type="project" value="UniProtKB-EC"/>
</dbReference>
<dbReference type="GO" id="GO:0003676">
    <property type="term" value="F:nucleic acid binding"/>
    <property type="evidence" value="ECO:0007669"/>
    <property type="project" value="InterPro"/>
</dbReference>
<dbReference type="HAMAP" id="MF_01859">
    <property type="entry name" value="23SrRNA_methyltr_G"/>
    <property type="match status" value="1"/>
</dbReference>
<dbReference type="SUPFAM" id="SSF53335">
    <property type="entry name" value="S-adenosyl-L-methionine-dependent methyltransferases"/>
    <property type="match status" value="1"/>
</dbReference>
<dbReference type="RefSeq" id="WP_124936026.1">
    <property type="nucleotide sequence ID" value="NZ_RJVQ01000002.1"/>
</dbReference>
<dbReference type="Proteomes" id="UP000281112">
    <property type="component" value="Unassembled WGS sequence"/>
</dbReference>
<evidence type="ECO:0000256" key="6">
    <source>
        <dbReference type="HAMAP-Rule" id="MF_01859"/>
    </source>
</evidence>
<sequence length="377" mass="42564">MKTLLELGSKSLHIHRYPQRKNETLQAWDAGDEYLINYLEEKQLPANTHIVIINDHFGALSCWFSEHYKVTTMSDSFVAHKAIESNLQINNCKEITLLTTMDPIPSDADIILFQLPKSNRHLTWILSQIQALANEECEVVSVGKVKNIHTSTLNLFSSYLGTTTTSLAWKKHRLIFSKVDKSLEIDENTTITWSVDSENITLTNLPNVFSGESLDIGARFFLEHLPVNSSYEKIIDLGCGNGVLSIQLARLNKKAHILAIDESYMAVASTKMNFETNDISDKQRLHTQANNCLDGIENNSADCIVCNPPFHQQNTITDHIAWQMFCDSQNVLKAGGHLYVIGNRHLDYHAKLIRVFGKSHVKTIAQNKKFVILQASK</sequence>